<protein>
    <submittedName>
        <fullName evidence="2">NADPH-dependent FMN reductase</fullName>
        <ecNumber evidence="2">1.-.-.-</ecNumber>
    </submittedName>
</protein>
<sequence>MPKILVIVGSTRPTRAADRVLPWVLSRLRAHDGFDVELADLRDWPLPIFAEHMGTIGDLSDPTYSEPIVRAWNQKVKQADAFVVITPEYNHSVPGGLKNAIDSVWMSFGFRNKPVAAIGYSGGIGGGIRAIEHLAHMFVEAEAVPLRNTVVIPYVQAAFDGQDEPVNAATDISLQIMLDDLAWWSSALNQARTEGELIPGVIRARAAMAAA</sequence>
<name>A0ABW4GTM1_9ACTN</name>
<gene>
    <name evidence="2" type="ORF">ACFSJ0_55015</name>
</gene>
<dbReference type="PANTHER" id="PTHR30543">
    <property type="entry name" value="CHROMATE REDUCTASE"/>
    <property type="match status" value="1"/>
</dbReference>
<dbReference type="PANTHER" id="PTHR30543:SF21">
    <property type="entry name" value="NAD(P)H-DEPENDENT FMN REDUCTASE LOT6"/>
    <property type="match status" value="1"/>
</dbReference>
<dbReference type="Pfam" id="PF03358">
    <property type="entry name" value="FMN_red"/>
    <property type="match status" value="1"/>
</dbReference>
<dbReference type="InterPro" id="IPR050712">
    <property type="entry name" value="NAD(P)H-dep_reductase"/>
</dbReference>
<evidence type="ECO:0000259" key="1">
    <source>
        <dbReference type="Pfam" id="PF03358"/>
    </source>
</evidence>
<accession>A0ABW4GTM1</accession>
<proteinExistence type="predicted"/>
<keyword evidence="2" id="KW-0560">Oxidoreductase</keyword>
<dbReference type="InterPro" id="IPR005025">
    <property type="entry name" value="FMN_Rdtase-like_dom"/>
</dbReference>
<dbReference type="EC" id="1.-.-.-" evidence="2"/>
<dbReference type="GO" id="GO:0016491">
    <property type="term" value="F:oxidoreductase activity"/>
    <property type="evidence" value="ECO:0007669"/>
    <property type="project" value="UniProtKB-KW"/>
</dbReference>
<dbReference type="EMBL" id="JBHUCM010000062">
    <property type="protein sequence ID" value="MFD1546233.1"/>
    <property type="molecule type" value="Genomic_DNA"/>
</dbReference>
<dbReference type="RefSeq" id="WP_219539551.1">
    <property type="nucleotide sequence ID" value="NZ_JAHKRM010000065.1"/>
</dbReference>
<comment type="caution">
    <text evidence="2">The sequence shown here is derived from an EMBL/GenBank/DDBJ whole genome shotgun (WGS) entry which is preliminary data.</text>
</comment>
<feature type="domain" description="NADPH-dependent FMN reductase-like" evidence="1">
    <location>
        <begin position="2"/>
        <end position="154"/>
    </location>
</feature>
<evidence type="ECO:0000313" key="3">
    <source>
        <dbReference type="Proteomes" id="UP001597097"/>
    </source>
</evidence>
<reference evidence="3" key="1">
    <citation type="journal article" date="2019" name="Int. J. Syst. Evol. Microbiol.">
        <title>The Global Catalogue of Microorganisms (GCM) 10K type strain sequencing project: providing services to taxonomists for standard genome sequencing and annotation.</title>
        <authorList>
            <consortium name="The Broad Institute Genomics Platform"/>
            <consortium name="The Broad Institute Genome Sequencing Center for Infectious Disease"/>
            <person name="Wu L."/>
            <person name="Ma J."/>
        </authorList>
    </citation>
    <scope>NUCLEOTIDE SEQUENCE [LARGE SCALE GENOMIC DNA]</scope>
    <source>
        <strain evidence="3">CGMCC 1.15399</strain>
    </source>
</reference>
<keyword evidence="3" id="KW-1185">Reference proteome</keyword>
<evidence type="ECO:0000313" key="2">
    <source>
        <dbReference type="EMBL" id="MFD1546233.1"/>
    </source>
</evidence>
<organism evidence="2 3">
    <name type="scientific">Nonomuraea guangzhouensis</name>
    <dbReference type="NCBI Taxonomy" id="1291555"/>
    <lineage>
        <taxon>Bacteria</taxon>
        <taxon>Bacillati</taxon>
        <taxon>Actinomycetota</taxon>
        <taxon>Actinomycetes</taxon>
        <taxon>Streptosporangiales</taxon>
        <taxon>Streptosporangiaceae</taxon>
        <taxon>Nonomuraea</taxon>
    </lineage>
</organism>
<dbReference type="Proteomes" id="UP001597097">
    <property type="component" value="Unassembled WGS sequence"/>
</dbReference>